<dbReference type="GO" id="GO:0000155">
    <property type="term" value="F:phosphorelay sensor kinase activity"/>
    <property type="evidence" value="ECO:0007669"/>
    <property type="project" value="InterPro"/>
</dbReference>
<dbReference type="SUPFAM" id="SSF47384">
    <property type="entry name" value="Homodimeric domain of signal transducing histidine kinase"/>
    <property type="match status" value="1"/>
</dbReference>
<feature type="domain" description="PAC" evidence="11">
    <location>
        <begin position="537"/>
        <end position="589"/>
    </location>
</feature>
<dbReference type="InterPro" id="IPR003594">
    <property type="entry name" value="HATPase_dom"/>
</dbReference>
<feature type="domain" description="Histidine kinase" evidence="10">
    <location>
        <begin position="602"/>
        <end position="844"/>
    </location>
</feature>
<dbReference type="InterPro" id="IPR003661">
    <property type="entry name" value="HisK_dim/P_dom"/>
</dbReference>
<reference evidence="12 13" key="1">
    <citation type="journal article" date="2017" name="ISME J.">
        <title>Energy and carbon metabolisms in a deep terrestrial subsurface fluid microbial community.</title>
        <authorList>
            <person name="Momper L."/>
            <person name="Jungbluth S.P."/>
            <person name="Lee M.D."/>
            <person name="Amend J.P."/>
        </authorList>
    </citation>
    <scope>NUCLEOTIDE SEQUENCE [LARGE SCALE GENOMIC DNA]</scope>
    <source>
        <strain evidence="12">SURF_17</strain>
    </source>
</reference>
<evidence type="ECO:0000256" key="1">
    <source>
        <dbReference type="ARBA" id="ARBA00000085"/>
    </source>
</evidence>
<evidence type="ECO:0000256" key="9">
    <source>
        <dbReference type="SAM" id="Phobius"/>
    </source>
</evidence>
<dbReference type="InterPro" id="IPR036097">
    <property type="entry name" value="HisK_dim/P_sf"/>
</dbReference>
<dbReference type="SMART" id="SM00065">
    <property type="entry name" value="GAF"/>
    <property type="match status" value="1"/>
</dbReference>
<dbReference type="CDD" id="cd00130">
    <property type="entry name" value="PAS"/>
    <property type="match status" value="1"/>
</dbReference>
<dbReference type="InterPro" id="IPR031621">
    <property type="entry name" value="HisKA_7TM"/>
</dbReference>
<dbReference type="Gene3D" id="3.30.450.20">
    <property type="entry name" value="PAS domain"/>
    <property type="match status" value="1"/>
</dbReference>
<dbReference type="SUPFAM" id="SSF55781">
    <property type="entry name" value="GAF domain-like"/>
    <property type="match status" value="1"/>
</dbReference>
<dbReference type="InterPro" id="IPR004358">
    <property type="entry name" value="Sig_transdc_His_kin-like_C"/>
</dbReference>
<proteinExistence type="predicted"/>
<feature type="transmembrane region" description="Helical" evidence="9">
    <location>
        <begin position="31"/>
        <end position="55"/>
    </location>
</feature>
<dbReference type="Gene3D" id="1.10.287.130">
    <property type="match status" value="1"/>
</dbReference>
<organism evidence="12 13">
    <name type="scientific">Candidatus Abyssobacteria bacterium SURF_17</name>
    <dbReference type="NCBI Taxonomy" id="2093361"/>
    <lineage>
        <taxon>Bacteria</taxon>
        <taxon>Pseudomonadati</taxon>
        <taxon>Candidatus Hydrogenedentota</taxon>
        <taxon>Candidatus Abyssobacteria</taxon>
    </lineage>
</organism>
<dbReference type="InterPro" id="IPR013767">
    <property type="entry name" value="PAS_fold"/>
</dbReference>
<feature type="transmembrane region" description="Helical" evidence="9">
    <location>
        <begin position="235"/>
        <end position="256"/>
    </location>
</feature>
<evidence type="ECO:0000256" key="2">
    <source>
        <dbReference type="ARBA" id="ARBA00012438"/>
    </source>
</evidence>
<dbReference type="SUPFAM" id="SSF55874">
    <property type="entry name" value="ATPase domain of HSP90 chaperone/DNA topoisomerase II/histidine kinase"/>
    <property type="match status" value="1"/>
</dbReference>
<feature type="transmembrane region" description="Helical" evidence="9">
    <location>
        <begin position="175"/>
        <end position="198"/>
    </location>
</feature>
<keyword evidence="6" id="KW-0418">Kinase</keyword>
<dbReference type="InterPro" id="IPR035965">
    <property type="entry name" value="PAS-like_dom_sf"/>
</dbReference>
<dbReference type="EC" id="2.7.13.3" evidence="2"/>
<feature type="transmembrane region" description="Helical" evidence="9">
    <location>
        <begin position="204"/>
        <end position="223"/>
    </location>
</feature>
<gene>
    <name evidence="12" type="ORF">C4532_00825</name>
</gene>
<evidence type="ECO:0000313" key="12">
    <source>
        <dbReference type="EMBL" id="RJP75304.1"/>
    </source>
</evidence>
<evidence type="ECO:0000256" key="4">
    <source>
        <dbReference type="ARBA" id="ARBA00022679"/>
    </source>
</evidence>
<dbReference type="Gene3D" id="3.30.565.10">
    <property type="entry name" value="Histidine kinase-like ATPase, C-terminal domain"/>
    <property type="match status" value="1"/>
</dbReference>
<dbReference type="CDD" id="cd00082">
    <property type="entry name" value="HisKA"/>
    <property type="match status" value="1"/>
</dbReference>
<dbReference type="GO" id="GO:0005524">
    <property type="term" value="F:ATP binding"/>
    <property type="evidence" value="ECO:0007669"/>
    <property type="project" value="UniProtKB-KW"/>
</dbReference>
<dbReference type="PANTHER" id="PTHR43065">
    <property type="entry name" value="SENSOR HISTIDINE KINASE"/>
    <property type="match status" value="1"/>
</dbReference>
<evidence type="ECO:0000259" key="10">
    <source>
        <dbReference type="PROSITE" id="PS50109"/>
    </source>
</evidence>
<dbReference type="PROSITE" id="PS50109">
    <property type="entry name" value="HIS_KIN"/>
    <property type="match status" value="1"/>
</dbReference>
<dbReference type="InterPro" id="IPR000700">
    <property type="entry name" value="PAS-assoc_C"/>
</dbReference>
<evidence type="ECO:0000259" key="11">
    <source>
        <dbReference type="PROSITE" id="PS50113"/>
    </source>
</evidence>
<keyword evidence="9" id="KW-0812">Transmembrane</keyword>
<evidence type="ECO:0000256" key="7">
    <source>
        <dbReference type="ARBA" id="ARBA00022840"/>
    </source>
</evidence>
<keyword evidence="8" id="KW-0902">Two-component regulatory system</keyword>
<evidence type="ECO:0000256" key="6">
    <source>
        <dbReference type="ARBA" id="ARBA00022777"/>
    </source>
</evidence>
<dbReference type="Proteomes" id="UP000285961">
    <property type="component" value="Unassembled WGS sequence"/>
</dbReference>
<dbReference type="Pfam" id="PF00512">
    <property type="entry name" value="HisKA"/>
    <property type="match status" value="1"/>
</dbReference>
<dbReference type="Pfam" id="PF00989">
    <property type="entry name" value="PAS"/>
    <property type="match status" value="1"/>
</dbReference>
<dbReference type="SUPFAM" id="SSF55785">
    <property type="entry name" value="PYP-like sensor domain (PAS domain)"/>
    <property type="match status" value="1"/>
</dbReference>
<dbReference type="EMBL" id="QZKI01000005">
    <property type="protein sequence ID" value="RJP75304.1"/>
    <property type="molecule type" value="Genomic_DNA"/>
</dbReference>
<dbReference type="SMART" id="SM00388">
    <property type="entry name" value="HisKA"/>
    <property type="match status" value="1"/>
</dbReference>
<name>A0A419F9J1_9BACT</name>
<dbReference type="InterPro" id="IPR005467">
    <property type="entry name" value="His_kinase_dom"/>
</dbReference>
<comment type="catalytic activity">
    <reaction evidence="1">
        <text>ATP + protein L-histidine = ADP + protein N-phospho-L-histidine.</text>
        <dbReference type="EC" id="2.7.13.3"/>
    </reaction>
</comment>
<accession>A0A419F9J1</accession>
<sequence length="851" mass="94334">MHIELLSILITALVNFILATYVLFKNSRRIINISFGFFAYSAGLWSLALFIIGSAKDPTMLKFAGHVSWFAGAMMACNFLLFAYVFPETRDEFPPIRMFLRIYVPGALAAVLAFTPLVMIGIRDVGTGVRPVYGKGILLYVLYCLAFTGYGLFLLARKYLRHPGRFERVQLKYMFWGLLVSISGVVVMALLLPLAGISRYSTPLTPLVTLVAVTSISYAIVRHRLMDLGVVFRNALIYASVALTIGIVLVGSILLLDSFLGLSTRANVFLAAAFAAILVQPVRGWVELPIDRYFFRGRYDYKAALTEFSSSMTRILDLEDLQNRIVHEVAAMLQVKTAALLLPDPDEKRFTVRASLPVSLGESDGGVPADSAIVEKLGKEHSLCVKDEFRRTLPYPDFAPFEKEFDRMEAEVFIPLIYRGELIGLLTLGEKKLTDIYSNEDLNLLATLGNQVAVALENALLHHTVIMLKNHNENILRYMSSGVIAIDRRGIINTFNDKAQEILRLSSQGVINQKTDMLPAVLRAMLTDTISGHGRYSNREVQILSETGSILHLSASTSLIKDEKNEVTGALLVFNDLTEMKVLEGEMWRADKLASLGTLAAGMAHEIKNPLVSIKTFAQLLPTKYEDKEFRDIFSTITVEEVERINSIVEKLLEFARPSAPLFESIDVIEIVEEVLLLLSTEITKHHVTVNKKFEVASAPIIGDKSQLKQALLNLCLNSLQAIDAVKDRDGGELTIAVGFRKSRYRNIEGLGHAQLAHMIYGADIAASAEDAEILLIKVRDSGRGISRKDLGRIFDPFFTTKEKGLGLGLAVVHGIIEEHSGNITVESSENIGTEFVISLPVTQIFAKERV</sequence>
<evidence type="ECO:0000256" key="5">
    <source>
        <dbReference type="ARBA" id="ARBA00022741"/>
    </source>
</evidence>
<dbReference type="Pfam" id="PF16927">
    <property type="entry name" value="HisKA_7TM"/>
    <property type="match status" value="1"/>
</dbReference>
<keyword evidence="9" id="KW-1133">Transmembrane helix</keyword>
<dbReference type="Pfam" id="PF13492">
    <property type="entry name" value="GAF_3"/>
    <property type="match status" value="1"/>
</dbReference>
<keyword evidence="5" id="KW-0547">Nucleotide-binding</keyword>
<dbReference type="Pfam" id="PF02518">
    <property type="entry name" value="HATPase_c"/>
    <property type="match status" value="1"/>
</dbReference>
<dbReference type="InterPro" id="IPR029016">
    <property type="entry name" value="GAF-like_dom_sf"/>
</dbReference>
<keyword evidence="3" id="KW-0597">Phosphoprotein</keyword>
<dbReference type="InterPro" id="IPR000014">
    <property type="entry name" value="PAS"/>
</dbReference>
<feature type="transmembrane region" description="Helical" evidence="9">
    <location>
        <begin position="137"/>
        <end position="155"/>
    </location>
</feature>
<keyword evidence="7" id="KW-0067">ATP-binding</keyword>
<dbReference type="AlphaFoldDB" id="A0A419F9J1"/>
<dbReference type="SMART" id="SM00387">
    <property type="entry name" value="HATPase_c"/>
    <property type="match status" value="1"/>
</dbReference>
<keyword evidence="9" id="KW-0472">Membrane</keyword>
<comment type="caution">
    <text evidence="12">The sequence shown here is derived from an EMBL/GenBank/DDBJ whole genome shotgun (WGS) entry which is preliminary data.</text>
</comment>
<dbReference type="InterPro" id="IPR003018">
    <property type="entry name" value="GAF"/>
</dbReference>
<dbReference type="PANTHER" id="PTHR43065:SF10">
    <property type="entry name" value="PEROXIDE STRESS-ACTIVATED HISTIDINE KINASE MAK3"/>
    <property type="match status" value="1"/>
</dbReference>
<dbReference type="GO" id="GO:0006355">
    <property type="term" value="P:regulation of DNA-templated transcription"/>
    <property type="evidence" value="ECO:0007669"/>
    <property type="project" value="InterPro"/>
</dbReference>
<dbReference type="NCBIfam" id="TIGR00229">
    <property type="entry name" value="sensory_box"/>
    <property type="match status" value="1"/>
</dbReference>
<evidence type="ECO:0000256" key="8">
    <source>
        <dbReference type="ARBA" id="ARBA00023012"/>
    </source>
</evidence>
<feature type="transmembrane region" description="Helical" evidence="9">
    <location>
        <begin position="6"/>
        <end position="24"/>
    </location>
</feature>
<feature type="transmembrane region" description="Helical" evidence="9">
    <location>
        <begin position="67"/>
        <end position="86"/>
    </location>
</feature>
<evidence type="ECO:0000256" key="3">
    <source>
        <dbReference type="ARBA" id="ARBA00022553"/>
    </source>
</evidence>
<protein>
    <recommendedName>
        <fullName evidence="2">histidine kinase</fullName>
        <ecNumber evidence="2">2.7.13.3</ecNumber>
    </recommendedName>
</protein>
<dbReference type="PROSITE" id="PS50113">
    <property type="entry name" value="PAC"/>
    <property type="match status" value="1"/>
</dbReference>
<evidence type="ECO:0000313" key="13">
    <source>
        <dbReference type="Proteomes" id="UP000285961"/>
    </source>
</evidence>
<dbReference type="Gene3D" id="3.30.450.40">
    <property type="match status" value="1"/>
</dbReference>
<feature type="transmembrane region" description="Helical" evidence="9">
    <location>
        <begin position="98"/>
        <end position="122"/>
    </location>
</feature>
<dbReference type="PRINTS" id="PR00344">
    <property type="entry name" value="BCTRLSENSOR"/>
</dbReference>
<dbReference type="InterPro" id="IPR036890">
    <property type="entry name" value="HATPase_C_sf"/>
</dbReference>
<keyword evidence="4" id="KW-0808">Transferase</keyword>